<evidence type="ECO:0000313" key="4">
    <source>
        <dbReference type="Proteomes" id="UP001500842"/>
    </source>
</evidence>
<dbReference type="Gene3D" id="3.40.190.10">
    <property type="entry name" value="Periplasmic binding protein-like II"/>
    <property type="match status" value="2"/>
</dbReference>
<dbReference type="SUPFAM" id="SSF53850">
    <property type="entry name" value="Periplasmic binding protein-like II"/>
    <property type="match status" value="1"/>
</dbReference>
<evidence type="ECO:0000256" key="1">
    <source>
        <dbReference type="SAM" id="MobiDB-lite"/>
    </source>
</evidence>
<feature type="transmembrane region" description="Helical" evidence="2">
    <location>
        <begin position="797"/>
        <end position="819"/>
    </location>
</feature>
<keyword evidence="2" id="KW-0472">Membrane</keyword>
<feature type="compositionally biased region" description="Low complexity" evidence="1">
    <location>
        <begin position="739"/>
        <end position="752"/>
    </location>
</feature>
<evidence type="ECO:0000313" key="3">
    <source>
        <dbReference type="EMBL" id="GAA1503200.1"/>
    </source>
</evidence>
<dbReference type="EMBL" id="BAAAOR010000002">
    <property type="protein sequence ID" value="GAA1503200.1"/>
    <property type="molecule type" value="Genomic_DNA"/>
</dbReference>
<reference evidence="3 4" key="1">
    <citation type="journal article" date="2019" name="Int. J. Syst. Evol. Microbiol.">
        <title>The Global Catalogue of Microorganisms (GCM) 10K type strain sequencing project: providing services to taxonomists for standard genome sequencing and annotation.</title>
        <authorList>
            <consortium name="The Broad Institute Genomics Platform"/>
            <consortium name="The Broad Institute Genome Sequencing Center for Infectious Disease"/>
            <person name="Wu L."/>
            <person name="Ma J."/>
        </authorList>
    </citation>
    <scope>NUCLEOTIDE SEQUENCE [LARGE SCALE GENOMIC DNA]</scope>
    <source>
        <strain evidence="3 4">JCM 14942</strain>
    </source>
</reference>
<gene>
    <name evidence="3" type="ORF">GCM10009788_03040</name>
</gene>
<protein>
    <recommendedName>
        <fullName evidence="5">PBP domain-containing protein</fullName>
    </recommendedName>
</protein>
<feature type="region of interest" description="Disordered" evidence="1">
    <location>
        <begin position="737"/>
        <end position="769"/>
    </location>
</feature>
<name>A0ABN1ZS33_9ACTN</name>
<feature type="compositionally biased region" description="Low complexity" evidence="1">
    <location>
        <begin position="759"/>
        <end position="769"/>
    </location>
</feature>
<organism evidence="3 4">
    <name type="scientific">Nocardioides humi</name>
    <dbReference type="NCBI Taxonomy" id="449461"/>
    <lineage>
        <taxon>Bacteria</taxon>
        <taxon>Bacillati</taxon>
        <taxon>Actinomycetota</taxon>
        <taxon>Actinomycetes</taxon>
        <taxon>Propionibacteriales</taxon>
        <taxon>Nocardioidaceae</taxon>
        <taxon>Nocardioides</taxon>
    </lineage>
</organism>
<evidence type="ECO:0008006" key="5">
    <source>
        <dbReference type="Google" id="ProtNLM"/>
    </source>
</evidence>
<keyword evidence="2" id="KW-0812">Transmembrane</keyword>
<sequence>MTPRAAVAGDAWSQTKSMQREFVAADGTTTAISDPSTGSAWQVAVSADHTQSLRGRERVGIAWSGAQPSGGRANDPFGPGGMNQEYPVVVLQCRGAGDAVRPETCWTSSFAQRSQVSKSESDATWTEDLHAPAAATEKVTSSSGDVPGADVCPTVDRSGLFYTRLVPFVSAKGQVYPACDAKTMPPEAAAEAALPANEIAAFTDGNGSGSVQFEVRTDVENESLGCNKQVACSIVVIPIVGISCDRASTQVPQQMTVAEKSCRRTGQFAPGSNNITSLGGDQAVSPALWWSESNWRNRFVIPVTFGDPPDTCDILDPRAPTGFYGSELLAQAALQWAPAYCLNKKRFKFQHNQMPDKAGFSLMASGGGAAALVSSKYEAQGDPIGYAPVALTGFGIGYIIDRPGNAGEYTSLRLNGRLLAKLITQSYTGSSFGAAHPGMEQNPWSITRDPEFVALNPGLTDDALEAGATLLSLSNSSDVVRQVTEYIASDKAAMEFVKGKRDPWGMRVNPSYKKIELPRDEWPLLDDFIPQGGTDCKVNNPSTYFNDLAAPVSTLRKIAEALLDAWPNVQTRCDTDLSVTPPIYKVGRVARQHYGERFMLGIVSLGDAQRYGLRTAGLETRKGRYVTPTTESLTAAVRLAKQKGKRGPFALDMAKLRKAGGAYPGTMLVYTAARLQNLDKKDAAKVAQFIRIATSEGQRAGSGNGQLPGGFVPIRKSGPTKALHAAAQRVATAIEKQHVPAAPAEAEPESVVPGPPEAAAPAEEPDAAAAPVAAEEKAEVVAMPPTQAVSSEWGGRLLPMLILLGLVFSVVSAVSRVVVLRSRR</sequence>
<evidence type="ECO:0000256" key="2">
    <source>
        <dbReference type="SAM" id="Phobius"/>
    </source>
</evidence>
<accession>A0ABN1ZS33</accession>
<dbReference type="Proteomes" id="UP001500842">
    <property type="component" value="Unassembled WGS sequence"/>
</dbReference>
<keyword evidence="2" id="KW-1133">Transmembrane helix</keyword>
<keyword evidence="4" id="KW-1185">Reference proteome</keyword>
<comment type="caution">
    <text evidence="3">The sequence shown here is derived from an EMBL/GenBank/DDBJ whole genome shotgun (WGS) entry which is preliminary data.</text>
</comment>
<proteinExistence type="predicted"/>